<evidence type="ECO:0000256" key="10">
    <source>
        <dbReference type="ARBA" id="ARBA00042775"/>
    </source>
</evidence>
<evidence type="ECO:0000256" key="6">
    <source>
        <dbReference type="ARBA" id="ARBA00023186"/>
    </source>
</evidence>
<evidence type="ECO:0000256" key="7">
    <source>
        <dbReference type="ARBA" id="ARBA00030642"/>
    </source>
</evidence>
<dbReference type="InterPro" id="IPR052029">
    <property type="entry name" value="PpiD_chaperone"/>
</dbReference>
<keyword evidence="4" id="KW-0997">Cell inner membrane</keyword>
<organism evidence="14 15">
    <name type="scientific">Aurantiacibacter aquimixticola</name>
    <dbReference type="NCBI Taxonomy" id="1958945"/>
    <lineage>
        <taxon>Bacteria</taxon>
        <taxon>Pseudomonadati</taxon>
        <taxon>Pseudomonadota</taxon>
        <taxon>Alphaproteobacteria</taxon>
        <taxon>Sphingomonadales</taxon>
        <taxon>Erythrobacteraceae</taxon>
        <taxon>Aurantiacibacter</taxon>
    </lineage>
</organism>
<comment type="subcellular location">
    <subcellularLocation>
        <location evidence="1">Cell inner membrane</location>
        <topology evidence="1">Single-pass type II membrane protein</topology>
        <orientation evidence="1">Periplasmic side</orientation>
    </subcellularLocation>
</comment>
<dbReference type="GO" id="GO:0003755">
    <property type="term" value="F:peptidyl-prolyl cis-trans isomerase activity"/>
    <property type="evidence" value="ECO:0007669"/>
    <property type="project" value="UniProtKB-KW"/>
</dbReference>
<evidence type="ECO:0000256" key="8">
    <source>
        <dbReference type="ARBA" id="ARBA00031484"/>
    </source>
</evidence>
<dbReference type="InterPro" id="IPR046357">
    <property type="entry name" value="PPIase_dom_sf"/>
</dbReference>
<keyword evidence="3" id="KW-1003">Cell membrane</keyword>
<keyword evidence="6" id="KW-0143">Chaperone</keyword>
<protein>
    <recommendedName>
        <fullName evidence="2">Parvulin-like PPIase</fullName>
    </recommendedName>
    <alternativeName>
        <fullName evidence="7">Peptidyl-prolyl cis-trans isomerase plp</fullName>
    </alternativeName>
    <alternativeName>
        <fullName evidence="9">Periplasmic chaperone PpiD</fullName>
    </alternativeName>
    <alternativeName>
        <fullName evidence="10">Periplasmic folding chaperone</fullName>
    </alternativeName>
    <alternativeName>
        <fullName evidence="8">Rotamase plp</fullName>
    </alternativeName>
</protein>
<evidence type="ECO:0000256" key="4">
    <source>
        <dbReference type="ARBA" id="ARBA00022519"/>
    </source>
</evidence>
<dbReference type="PANTHER" id="PTHR47529">
    <property type="entry name" value="PEPTIDYL-PROLYL CIS-TRANS ISOMERASE D"/>
    <property type="match status" value="1"/>
</dbReference>
<keyword evidence="12" id="KW-0175">Coiled coil</keyword>
<evidence type="ECO:0000256" key="9">
    <source>
        <dbReference type="ARBA" id="ARBA00040743"/>
    </source>
</evidence>
<comment type="caution">
    <text evidence="14">The sequence shown here is derived from an EMBL/GenBank/DDBJ whole genome shotgun (WGS) entry which is preliminary data.</text>
</comment>
<proteinExistence type="predicted"/>
<feature type="domain" description="PpiC" evidence="13">
    <location>
        <begin position="98"/>
        <end position="199"/>
    </location>
</feature>
<evidence type="ECO:0000256" key="1">
    <source>
        <dbReference type="ARBA" id="ARBA00004382"/>
    </source>
</evidence>
<evidence type="ECO:0000313" key="14">
    <source>
        <dbReference type="EMBL" id="RJY10160.1"/>
    </source>
</evidence>
<evidence type="ECO:0000256" key="11">
    <source>
        <dbReference type="PROSITE-ProRule" id="PRU00278"/>
    </source>
</evidence>
<evidence type="ECO:0000259" key="13">
    <source>
        <dbReference type="PROSITE" id="PS50198"/>
    </source>
</evidence>
<keyword evidence="15" id="KW-1185">Reference proteome</keyword>
<sequence>MSLLARQLVVPITFGAGLPESMAKTYAEQRNDTRSGTAAVFPASAFAPEGDPSTEQLQSYYQENRARYIRPERRTIRYASFTAENLGDLPPVTDAQIAARYEADSVLYQATERRTLTQLVVLTEAAAQAVINEVNAGTSLEASAQSKQLDTTTIESVERPDYGSTASQAVAQAAFRAGEGDLAGPVRGSLGWYVVRVDNVAQIPARSLAEARDEIRETLEAERQQEALQELTERLDEQFQRGRSLTEAAEELDIEVSTTPPLLADGRVYGQPGQAPPQLARVVDFAFDLDERSAQITDLVPGQVFLIFDVDDIAPSAAAPLAEIREQVVAQWRRDQGMQAAGRAAARVLERVEGGASFAQAVGAEDVSLPAPRPLNLSRQDLAQQGEVTRATILFFSMAEGTTKRVEVPEADRWFVVQLDEIETRELAADSPEVQGVIAQFGQILGEEYVAQFVAAAENSLEVERNEDGIEAVRQQLLGTNRR</sequence>
<keyword evidence="11" id="KW-0697">Rotamase</keyword>
<feature type="coiled-coil region" evidence="12">
    <location>
        <begin position="205"/>
        <end position="241"/>
    </location>
</feature>
<accession>A0A419RWI7</accession>
<dbReference type="GO" id="GO:0005886">
    <property type="term" value="C:plasma membrane"/>
    <property type="evidence" value="ECO:0007669"/>
    <property type="project" value="UniProtKB-SubCell"/>
</dbReference>
<dbReference type="SUPFAM" id="SSF54534">
    <property type="entry name" value="FKBP-like"/>
    <property type="match status" value="1"/>
</dbReference>
<evidence type="ECO:0000256" key="12">
    <source>
        <dbReference type="SAM" id="Coils"/>
    </source>
</evidence>
<evidence type="ECO:0000256" key="5">
    <source>
        <dbReference type="ARBA" id="ARBA00023136"/>
    </source>
</evidence>
<dbReference type="Gene3D" id="3.10.50.40">
    <property type="match status" value="1"/>
</dbReference>
<dbReference type="Pfam" id="PF13145">
    <property type="entry name" value="Rotamase_2"/>
    <property type="match status" value="1"/>
</dbReference>
<dbReference type="AlphaFoldDB" id="A0A419RWI7"/>
<name>A0A419RWI7_9SPHN</name>
<dbReference type="Proteomes" id="UP000285232">
    <property type="component" value="Unassembled WGS sequence"/>
</dbReference>
<evidence type="ECO:0000256" key="3">
    <source>
        <dbReference type="ARBA" id="ARBA00022475"/>
    </source>
</evidence>
<keyword evidence="11 14" id="KW-0413">Isomerase</keyword>
<dbReference type="PANTHER" id="PTHR47529:SF1">
    <property type="entry name" value="PERIPLASMIC CHAPERONE PPID"/>
    <property type="match status" value="1"/>
</dbReference>
<dbReference type="EMBL" id="RAHX01000001">
    <property type="protein sequence ID" value="RJY10160.1"/>
    <property type="molecule type" value="Genomic_DNA"/>
</dbReference>
<keyword evidence="5" id="KW-0472">Membrane</keyword>
<dbReference type="InterPro" id="IPR000297">
    <property type="entry name" value="PPIase_PpiC"/>
</dbReference>
<reference evidence="14 15" key="1">
    <citation type="journal article" date="2017" name="Int. J. Syst. Evol. Microbiol.">
        <title>Erythrobacter aquimixticola sp. nov., isolated from the junction between the ocean and a freshwater spring.</title>
        <authorList>
            <person name="Park S."/>
            <person name="Jung Y.T."/>
            <person name="Choi S.J."/>
            <person name="Yoon J.H."/>
        </authorList>
    </citation>
    <scope>NUCLEOTIDE SEQUENCE [LARGE SCALE GENOMIC DNA]</scope>
    <source>
        <strain evidence="14 15">JSSK-14</strain>
    </source>
</reference>
<evidence type="ECO:0000256" key="2">
    <source>
        <dbReference type="ARBA" id="ARBA00018370"/>
    </source>
</evidence>
<dbReference type="PROSITE" id="PS50198">
    <property type="entry name" value="PPIC_PPIASE_2"/>
    <property type="match status" value="1"/>
</dbReference>
<gene>
    <name evidence="14" type="ORF">D6201_03480</name>
</gene>
<evidence type="ECO:0000313" key="15">
    <source>
        <dbReference type="Proteomes" id="UP000285232"/>
    </source>
</evidence>